<evidence type="ECO:0000256" key="3">
    <source>
        <dbReference type="ARBA" id="ARBA00022989"/>
    </source>
</evidence>
<dbReference type="Pfam" id="PF04505">
    <property type="entry name" value="CD225"/>
    <property type="match status" value="1"/>
</dbReference>
<dbReference type="AlphaFoldDB" id="M3UK52"/>
<proteinExistence type="predicted"/>
<evidence type="ECO:0000256" key="2">
    <source>
        <dbReference type="ARBA" id="ARBA00022692"/>
    </source>
</evidence>
<dbReference type="PANTHER" id="PTHR14948">
    <property type="entry name" value="NG5"/>
    <property type="match status" value="1"/>
</dbReference>
<dbReference type="GO" id="GO:0016020">
    <property type="term" value="C:membrane"/>
    <property type="evidence" value="ECO:0007669"/>
    <property type="project" value="UniProtKB-SubCell"/>
</dbReference>
<comment type="subcellular location">
    <subcellularLocation>
        <location evidence="1">Membrane</location>
    </subcellularLocation>
</comment>
<dbReference type="eggNOG" id="ENOG50338NI">
    <property type="taxonomic scope" value="Bacteria"/>
</dbReference>
<dbReference type="EMBL" id="BAOP01000013">
    <property type="protein sequence ID" value="GAC79970.1"/>
    <property type="molecule type" value="Genomic_DNA"/>
</dbReference>
<reference evidence="7 8" key="1">
    <citation type="submission" date="2013-02" db="EMBL/GenBank/DDBJ databases">
        <title>Whole genome shotgun sequence of Gordonia malaquae NBRC 108250.</title>
        <authorList>
            <person name="Yoshida I."/>
            <person name="Hosoyama A."/>
            <person name="Tsuchikane K."/>
            <person name="Ando Y."/>
            <person name="Baba S."/>
            <person name="Ohji S."/>
            <person name="Hamada M."/>
            <person name="Tamura T."/>
            <person name="Yamazoe A."/>
            <person name="Yamazaki S."/>
            <person name="Fujita N."/>
        </authorList>
    </citation>
    <scope>NUCLEOTIDE SEQUENCE [LARGE SCALE GENOMIC DNA]</scope>
    <source>
        <strain evidence="7 8">NBRC 108250</strain>
    </source>
</reference>
<evidence type="ECO:0000313" key="8">
    <source>
        <dbReference type="Proteomes" id="UP000035009"/>
    </source>
</evidence>
<name>M3UK52_GORML</name>
<evidence type="ECO:0000313" key="7">
    <source>
        <dbReference type="EMBL" id="GAC79970.1"/>
    </source>
</evidence>
<feature type="transmembrane region" description="Helical" evidence="6">
    <location>
        <begin position="82"/>
        <end position="103"/>
    </location>
</feature>
<dbReference type="InterPro" id="IPR007593">
    <property type="entry name" value="CD225/Dispanin_fam"/>
</dbReference>
<protein>
    <recommendedName>
        <fullName evidence="9">Interferon-induced transmembrane protein</fullName>
    </recommendedName>
</protein>
<dbReference type="PANTHER" id="PTHR14948:SF25">
    <property type="entry name" value="DUF4190 DOMAIN-CONTAINING PROTEIN"/>
    <property type="match status" value="1"/>
</dbReference>
<evidence type="ECO:0000256" key="5">
    <source>
        <dbReference type="SAM" id="MobiDB-lite"/>
    </source>
</evidence>
<keyword evidence="4 6" id="KW-0472">Membrane</keyword>
<dbReference type="STRING" id="410332.SAMN04488550_0887"/>
<feature type="region of interest" description="Disordered" evidence="5">
    <location>
        <begin position="1"/>
        <end position="47"/>
    </location>
</feature>
<keyword evidence="3 6" id="KW-1133">Transmembrane helix</keyword>
<accession>M3UK52</accession>
<evidence type="ECO:0000256" key="4">
    <source>
        <dbReference type="ARBA" id="ARBA00023136"/>
    </source>
</evidence>
<evidence type="ECO:0008006" key="9">
    <source>
        <dbReference type="Google" id="ProtNLM"/>
    </source>
</evidence>
<evidence type="ECO:0000256" key="1">
    <source>
        <dbReference type="ARBA" id="ARBA00004370"/>
    </source>
</evidence>
<dbReference type="Proteomes" id="UP000035009">
    <property type="component" value="Unassembled WGS sequence"/>
</dbReference>
<feature type="transmembrane region" description="Helical" evidence="6">
    <location>
        <begin position="130"/>
        <end position="157"/>
    </location>
</feature>
<comment type="caution">
    <text evidence="7">The sequence shown here is derived from an EMBL/GenBank/DDBJ whole genome shotgun (WGS) entry which is preliminary data.</text>
</comment>
<feature type="compositionally biased region" description="Low complexity" evidence="5">
    <location>
        <begin position="32"/>
        <end position="47"/>
    </location>
</feature>
<organism evidence="7 8">
    <name type="scientific">Gordonia malaquae NBRC 108250</name>
    <dbReference type="NCBI Taxonomy" id="1223542"/>
    <lineage>
        <taxon>Bacteria</taxon>
        <taxon>Bacillati</taxon>
        <taxon>Actinomycetota</taxon>
        <taxon>Actinomycetes</taxon>
        <taxon>Mycobacteriales</taxon>
        <taxon>Gordoniaceae</taxon>
        <taxon>Gordonia</taxon>
    </lineage>
</organism>
<sequence>MMTDPDGVEPDKTNTPLGEGSPDSSESKVPDPQFGQGQFGAPQQGYAQQGYVPGPGQGYVQPGFAQPGYPVGPPRAAQPDDYLVWAILSTVLCCLPLGVVSIVKSTSVGKLWAMGDYAGAQRASDDAKKFAIWSAVATAVIYVVVIVVYVVFFLVLFETGRRSGTSL</sequence>
<keyword evidence="2 6" id="KW-0812">Transmembrane</keyword>
<evidence type="ECO:0000256" key="6">
    <source>
        <dbReference type="SAM" id="Phobius"/>
    </source>
</evidence>
<dbReference type="InterPro" id="IPR051423">
    <property type="entry name" value="CD225/Dispanin"/>
</dbReference>
<gene>
    <name evidence="7" type="ORF">GM1_013_01070</name>
</gene>
<keyword evidence="8" id="KW-1185">Reference proteome</keyword>